<dbReference type="EC" id="1.1.1.133" evidence="2"/>
<protein>
    <recommendedName>
        <fullName evidence="2">dTDP-4-dehydrorhamnose reductase</fullName>
        <ecNumber evidence="2">1.1.1.133</ecNumber>
    </recommendedName>
</protein>
<dbReference type="PANTHER" id="PTHR10491">
    <property type="entry name" value="DTDP-4-DEHYDRORHAMNOSE REDUCTASE"/>
    <property type="match status" value="1"/>
</dbReference>
<keyword evidence="2" id="KW-0521">NADP</keyword>
<evidence type="ECO:0000256" key="2">
    <source>
        <dbReference type="RuleBase" id="RU364082"/>
    </source>
</evidence>
<organism evidence="4 5">
    <name type="scientific">Chengkuizengella axinellae</name>
    <dbReference type="NCBI Taxonomy" id="3064388"/>
    <lineage>
        <taxon>Bacteria</taxon>
        <taxon>Bacillati</taxon>
        <taxon>Bacillota</taxon>
        <taxon>Bacilli</taxon>
        <taxon>Bacillales</taxon>
        <taxon>Paenibacillaceae</taxon>
        <taxon>Chengkuizengella</taxon>
    </lineage>
</organism>
<dbReference type="Proteomes" id="UP001231941">
    <property type="component" value="Unassembled WGS sequence"/>
</dbReference>
<dbReference type="PANTHER" id="PTHR10491:SF4">
    <property type="entry name" value="METHIONINE ADENOSYLTRANSFERASE 2 SUBUNIT BETA"/>
    <property type="match status" value="1"/>
</dbReference>
<dbReference type="Pfam" id="PF04321">
    <property type="entry name" value="RmlD_sub_bind"/>
    <property type="match status" value="1"/>
</dbReference>
<keyword evidence="2 4" id="KW-0560">Oxidoreductase</keyword>
<feature type="domain" description="RmlD-like substrate binding" evidence="3">
    <location>
        <begin position="5"/>
        <end position="281"/>
    </location>
</feature>
<dbReference type="EMBL" id="JAVAMP010000008">
    <property type="protein sequence ID" value="MDP5275508.1"/>
    <property type="molecule type" value="Genomic_DNA"/>
</dbReference>
<name>A0ABT9J1R0_9BACL</name>
<dbReference type="SUPFAM" id="SSF51735">
    <property type="entry name" value="NAD(P)-binding Rossmann-fold domains"/>
    <property type="match status" value="1"/>
</dbReference>
<reference evidence="4 5" key="1">
    <citation type="submission" date="2023-08" db="EMBL/GenBank/DDBJ databases">
        <authorList>
            <person name="Park J.-S."/>
        </authorList>
    </citation>
    <scope>NUCLEOTIDE SEQUENCE [LARGE SCALE GENOMIC DNA]</scope>
    <source>
        <strain evidence="4 5">2205SS18-9</strain>
    </source>
</reference>
<comment type="function">
    <text evidence="2">Catalyzes the reduction of dTDP-6-deoxy-L-lyxo-4-hexulose to yield dTDP-L-rhamnose.</text>
</comment>
<dbReference type="InterPro" id="IPR036291">
    <property type="entry name" value="NAD(P)-bd_dom_sf"/>
</dbReference>
<accession>A0ABT9J1R0</accession>
<evidence type="ECO:0000313" key="5">
    <source>
        <dbReference type="Proteomes" id="UP001231941"/>
    </source>
</evidence>
<dbReference type="Gene3D" id="3.90.25.10">
    <property type="entry name" value="UDP-galactose 4-epimerase, domain 1"/>
    <property type="match status" value="1"/>
</dbReference>
<keyword evidence="5" id="KW-1185">Reference proteome</keyword>
<comment type="similarity">
    <text evidence="1 2">Belongs to the dTDP-4-dehydrorhamnose reductase family.</text>
</comment>
<dbReference type="InterPro" id="IPR029903">
    <property type="entry name" value="RmlD-like-bd"/>
</dbReference>
<gene>
    <name evidence="4" type="primary">rfbD</name>
    <name evidence="4" type="ORF">Q5Y73_15470</name>
</gene>
<evidence type="ECO:0000313" key="4">
    <source>
        <dbReference type="EMBL" id="MDP5275508.1"/>
    </source>
</evidence>
<dbReference type="RefSeq" id="WP_305992817.1">
    <property type="nucleotide sequence ID" value="NZ_JAVAMP010000008.1"/>
</dbReference>
<dbReference type="InterPro" id="IPR005913">
    <property type="entry name" value="dTDP_dehydrorham_reduct"/>
</dbReference>
<evidence type="ECO:0000259" key="3">
    <source>
        <dbReference type="Pfam" id="PF04321"/>
    </source>
</evidence>
<evidence type="ECO:0000256" key="1">
    <source>
        <dbReference type="ARBA" id="ARBA00010944"/>
    </source>
</evidence>
<proteinExistence type="inferred from homology"/>
<comment type="pathway">
    <text evidence="2">Carbohydrate biosynthesis; dTDP-L-rhamnose biosynthesis.</text>
</comment>
<dbReference type="GO" id="GO:0008831">
    <property type="term" value="F:dTDP-4-dehydrorhamnose reductase activity"/>
    <property type="evidence" value="ECO:0007669"/>
    <property type="project" value="UniProtKB-EC"/>
</dbReference>
<sequence length="283" mass="32495">MKRLKVLITGANGQLGTDMVNHFKATGNKVYDFGKHELDITDVSCVQKILHENEPDVVIHCAAYTNVNLAETKPDQAYLINSYGSRNIAIAAEQISAKLVYISTDYVFDGNSSTPYTEFDQTNPINHYGKSKLAGEQFVRDFHNQFYIVRTSWLYGKHGRNFVKNMLTLAKEKNTISVVFDQIGSPTYTVDLCERIHQLIQTDKFGIYHISNTGSCSWFDFANCIFKEKNITIQLNKVRSEYFKYNVLRPTYSVLSDRALILNDFKQMRHWKDALKESLTEIN</sequence>
<dbReference type="CDD" id="cd05254">
    <property type="entry name" value="dTDP_HR_like_SDR_e"/>
    <property type="match status" value="1"/>
</dbReference>
<comment type="caution">
    <text evidence="4">The sequence shown here is derived from an EMBL/GenBank/DDBJ whole genome shotgun (WGS) entry which is preliminary data.</text>
</comment>
<dbReference type="NCBIfam" id="TIGR01214">
    <property type="entry name" value="rmlD"/>
    <property type="match status" value="1"/>
</dbReference>
<dbReference type="Gene3D" id="3.40.50.720">
    <property type="entry name" value="NAD(P)-binding Rossmann-like Domain"/>
    <property type="match status" value="1"/>
</dbReference>